<keyword evidence="2" id="KW-0547">Nucleotide-binding</keyword>
<dbReference type="Proteomes" id="UP001055940">
    <property type="component" value="Chromosome"/>
</dbReference>
<evidence type="ECO:0000259" key="1">
    <source>
        <dbReference type="Pfam" id="PF04326"/>
    </source>
</evidence>
<keyword evidence="2" id="KW-0067">ATP-binding</keyword>
<feature type="domain" description="Schlafen AlbA-2" evidence="1">
    <location>
        <begin position="4"/>
        <end position="121"/>
    </location>
</feature>
<accession>A0ABY5DF88</accession>
<reference evidence="2" key="1">
    <citation type="submission" date="2022-06" db="EMBL/GenBank/DDBJ databases">
        <authorList>
            <person name="Ping M."/>
        </authorList>
    </citation>
    <scope>NUCLEOTIDE SEQUENCE</scope>
    <source>
        <strain evidence="2">JCM11759T</strain>
    </source>
</reference>
<dbReference type="RefSeq" id="WP_254420601.1">
    <property type="nucleotide sequence ID" value="NZ_BAAAJB010000058.1"/>
</dbReference>
<proteinExistence type="predicted"/>
<organism evidence="2 3">
    <name type="scientific">Nocardiopsis exhalans</name>
    <dbReference type="NCBI Taxonomy" id="163604"/>
    <lineage>
        <taxon>Bacteria</taxon>
        <taxon>Bacillati</taxon>
        <taxon>Actinomycetota</taxon>
        <taxon>Actinomycetes</taxon>
        <taxon>Streptosporangiales</taxon>
        <taxon>Nocardiopsidaceae</taxon>
        <taxon>Nocardiopsis</taxon>
    </lineage>
</organism>
<dbReference type="Pfam" id="PF04326">
    <property type="entry name" value="SLFN_AlbA_2"/>
    <property type="match status" value="1"/>
</dbReference>
<sequence length="184" mass="21157">MLTETHHRDGKQDLREKKDMAKDMASFAIDGGLLVIGLREDKEAGRFFLAPIERQDQVEETPERIALTRCDPPLLVRTQWIDSHKKTGQGYLLVEIPASSLAPHMVDGRYYGRGEKQKYPLSDAQVQRLMASRDISLSRIREELQQVVTEDRWPEGENPHLHVVARPVSGQRRQFLEVTNGQFR</sequence>
<dbReference type="InterPro" id="IPR007421">
    <property type="entry name" value="Schlafen_AlbA_2_dom"/>
</dbReference>
<evidence type="ECO:0000313" key="2">
    <source>
        <dbReference type="EMBL" id="USY21762.1"/>
    </source>
</evidence>
<dbReference type="GO" id="GO:0005524">
    <property type="term" value="F:ATP binding"/>
    <property type="evidence" value="ECO:0007669"/>
    <property type="project" value="UniProtKB-KW"/>
</dbReference>
<protein>
    <submittedName>
        <fullName evidence="2">ATP-binding protein</fullName>
    </submittedName>
</protein>
<name>A0ABY5DF88_9ACTN</name>
<gene>
    <name evidence="2" type="ORF">NE857_09225</name>
</gene>
<dbReference type="InterPro" id="IPR038461">
    <property type="entry name" value="Schlafen_AlbA_2_dom_sf"/>
</dbReference>
<keyword evidence="3" id="KW-1185">Reference proteome</keyword>
<evidence type="ECO:0000313" key="3">
    <source>
        <dbReference type="Proteomes" id="UP001055940"/>
    </source>
</evidence>
<dbReference type="EMBL" id="CP099837">
    <property type="protein sequence ID" value="USY21762.1"/>
    <property type="molecule type" value="Genomic_DNA"/>
</dbReference>
<dbReference type="Gene3D" id="3.30.950.30">
    <property type="entry name" value="Schlafen, AAA domain"/>
    <property type="match status" value="1"/>
</dbReference>